<feature type="domain" description="HTH araC/xylS-type" evidence="4">
    <location>
        <begin position="189"/>
        <end position="287"/>
    </location>
</feature>
<keyword evidence="3" id="KW-0804">Transcription</keyword>
<dbReference type="InterPro" id="IPR018060">
    <property type="entry name" value="HTH_AraC"/>
</dbReference>
<dbReference type="Pfam" id="PF12833">
    <property type="entry name" value="HTH_18"/>
    <property type="match status" value="1"/>
</dbReference>
<dbReference type="InterPro" id="IPR020449">
    <property type="entry name" value="Tscrpt_reg_AraC-type_HTH"/>
</dbReference>
<dbReference type="SUPFAM" id="SSF46689">
    <property type="entry name" value="Homeodomain-like"/>
    <property type="match status" value="2"/>
</dbReference>
<keyword evidence="6" id="KW-1185">Reference proteome</keyword>
<dbReference type="SMART" id="SM00342">
    <property type="entry name" value="HTH_ARAC"/>
    <property type="match status" value="1"/>
</dbReference>
<name>A0A927H3W8_9BACL</name>
<dbReference type="SUPFAM" id="SSF51215">
    <property type="entry name" value="Regulatory protein AraC"/>
    <property type="match status" value="1"/>
</dbReference>
<evidence type="ECO:0000313" key="5">
    <source>
        <dbReference type="EMBL" id="MBD2866838.1"/>
    </source>
</evidence>
<evidence type="ECO:0000259" key="4">
    <source>
        <dbReference type="PROSITE" id="PS01124"/>
    </source>
</evidence>
<dbReference type="EMBL" id="JACXJA010000073">
    <property type="protein sequence ID" value="MBD2866838.1"/>
    <property type="molecule type" value="Genomic_DNA"/>
</dbReference>
<dbReference type="GO" id="GO:0043565">
    <property type="term" value="F:sequence-specific DNA binding"/>
    <property type="evidence" value="ECO:0007669"/>
    <property type="project" value="InterPro"/>
</dbReference>
<dbReference type="AlphaFoldDB" id="A0A927H3W8"/>
<evidence type="ECO:0000256" key="3">
    <source>
        <dbReference type="ARBA" id="ARBA00023163"/>
    </source>
</evidence>
<proteinExistence type="predicted"/>
<dbReference type="PANTHER" id="PTHR43280:SF28">
    <property type="entry name" value="HTH-TYPE TRANSCRIPTIONAL ACTIVATOR RHAS"/>
    <property type="match status" value="1"/>
</dbReference>
<reference evidence="5" key="1">
    <citation type="submission" date="2020-09" db="EMBL/GenBank/DDBJ databases">
        <title>A novel bacterium of genus Paenibacillus, isolated from South China Sea.</title>
        <authorList>
            <person name="Huang H."/>
            <person name="Mo K."/>
            <person name="Hu Y."/>
        </authorList>
    </citation>
    <scope>NUCLEOTIDE SEQUENCE</scope>
    <source>
        <strain evidence="5">IB182363</strain>
    </source>
</reference>
<dbReference type="GO" id="GO:0003700">
    <property type="term" value="F:DNA-binding transcription factor activity"/>
    <property type="evidence" value="ECO:0007669"/>
    <property type="project" value="InterPro"/>
</dbReference>
<dbReference type="Pfam" id="PF02311">
    <property type="entry name" value="AraC_binding"/>
    <property type="match status" value="1"/>
</dbReference>
<dbReference type="Gene3D" id="1.10.10.60">
    <property type="entry name" value="Homeodomain-like"/>
    <property type="match status" value="2"/>
</dbReference>
<dbReference type="InterPro" id="IPR003313">
    <property type="entry name" value="AraC-bd"/>
</dbReference>
<comment type="caution">
    <text evidence="5">The sequence shown here is derived from an EMBL/GenBank/DDBJ whole genome shotgun (WGS) entry which is preliminary data.</text>
</comment>
<gene>
    <name evidence="5" type="ORF">IDH45_33205</name>
</gene>
<accession>A0A927H3W8</accession>
<evidence type="ECO:0000313" key="6">
    <source>
        <dbReference type="Proteomes" id="UP000639396"/>
    </source>
</evidence>
<protein>
    <submittedName>
        <fullName evidence="5">Helix-turn-helix domain-containing protein</fullName>
    </submittedName>
</protein>
<dbReference type="InterPro" id="IPR037923">
    <property type="entry name" value="HTH-like"/>
</dbReference>
<dbReference type="Proteomes" id="UP000639396">
    <property type="component" value="Unassembled WGS sequence"/>
</dbReference>
<organism evidence="5 6">
    <name type="scientific">Paenibacillus oceani</name>
    <dbReference type="NCBI Taxonomy" id="2772510"/>
    <lineage>
        <taxon>Bacteria</taxon>
        <taxon>Bacillati</taxon>
        <taxon>Bacillota</taxon>
        <taxon>Bacilli</taxon>
        <taxon>Bacillales</taxon>
        <taxon>Paenibacillaceae</taxon>
        <taxon>Paenibacillus</taxon>
    </lineage>
</organism>
<evidence type="ECO:0000256" key="2">
    <source>
        <dbReference type="ARBA" id="ARBA00023125"/>
    </source>
</evidence>
<keyword evidence="2" id="KW-0238">DNA-binding</keyword>
<dbReference type="PANTHER" id="PTHR43280">
    <property type="entry name" value="ARAC-FAMILY TRANSCRIPTIONAL REGULATOR"/>
    <property type="match status" value="1"/>
</dbReference>
<dbReference type="RefSeq" id="WP_190932453.1">
    <property type="nucleotide sequence ID" value="NZ_JACXJA010000073.1"/>
</dbReference>
<dbReference type="InterPro" id="IPR009057">
    <property type="entry name" value="Homeodomain-like_sf"/>
</dbReference>
<dbReference type="PRINTS" id="PR00032">
    <property type="entry name" value="HTHARAC"/>
</dbReference>
<dbReference type="PROSITE" id="PS01124">
    <property type="entry name" value="HTH_ARAC_FAMILY_2"/>
    <property type="match status" value="1"/>
</dbReference>
<evidence type="ECO:0000256" key="1">
    <source>
        <dbReference type="ARBA" id="ARBA00023015"/>
    </source>
</evidence>
<sequence length="337" mass="39084">MNGYKEYPSEFMEMIYYTPSDLEKSIGVCPTNAGRMIAKPNYQAGPKMIVYYILEFVLEGQAVHWVNDQQIVYNKGDLFCIFPDISARWGLVAGNPNLRMSWFSIKGEGVKPLLAAIGITEDRPYLRNVFLPGLLGLLQQLVDEFRHLHAGENFFRWLAKMYELFDLLAVVARRERQALSEKGSPGWIQESVSFMQMYYTENITVQDVADYIGVHRSYFSAEFSKRQGIPPVQYLQRLRMEKGAQMLLETEFLITDIALFLGYPDLYTFTRAFRNYYNVTPSKLRTNPDVIIERENEPLGQIGRKREESLNLRLKPCPDSRESYLYKLFSKCSQEAD</sequence>
<keyword evidence="1" id="KW-0805">Transcription regulation</keyword>